<dbReference type="PRINTS" id="PR00038">
    <property type="entry name" value="HTHLUXR"/>
</dbReference>
<keyword evidence="1" id="KW-0805">Transcription regulation</keyword>
<dbReference type="Proteomes" id="UP000307164">
    <property type="component" value="Unassembled WGS sequence"/>
</dbReference>
<dbReference type="Gene3D" id="1.10.10.10">
    <property type="entry name" value="Winged helix-like DNA-binding domain superfamily/Winged helix DNA-binding domain"/>
    <property type="match status" value="1"/>
</dbReference>
<evidence type="ECO:0000313" key="8">
    <source>
        <dbReference type="Proteomes" id="UP000307217"/>
    </source>
</evidence>
<dbReference type="EMBL" id="PNBX01000062">
    <property type="protein sequence ID" value="TMO67150.1"/>
    <property type="molecule type" value="Genomic_DNA"/>
</dbReference>
<gene>
    <name evidence="5" type="ORF">CWC19_14430</name>
    <name evidence="6" type="ORF">CWC20_10230</name>
</gene>
<dbReference type="CDD" id="cd06170">
    <property type="entry name" value="LuxR_C_like"/>
    <property type="match status" value="1"/>
</dbReference>
<dbReference type="RefSeq" id="WP_138592520.1">
    <property type="nucleotide sequence ID" value="NZ_PNBW01000047.1"/>
</dbReference>
<dbReference type="InterPro" id="IPR036693">
    <property type="entry name" value="TF_LuxR_autoind-bd_dom_sf"/>
</dbReference>
<dbReference type="Pfam" id="PF03472">
    <property type="entry name" value="Autoind_bind"/>
    <property type="match status" value="1"/>
</dbReference>
<reference evidence="5 8" key="1">
    <citation type="submission" date="2018-01" db="EMBL/GenBank/DDBJ databases">
        <authorList>
            <person name="Paulsen S."/>
            <person name="Gram L.K."/>
        </authorList>
    </citation>
    <scope>NUCLEOTIDE SEQUENCE [LARGE SCALE GENOMIC DNA]</scope>
    <source>
        <strain evidence="5 8">S3790</strain>
        <strain evidence="6">S3895</strain>
    </source>
</reference>
<dbReference type="InterPro" id="IPR005143">
    <property type="entry name" value="TF_LuxR_autoind-bd_dom"/>
</dbReference>
<evidence type="ECO:0000256" key="2">
    <source>
        <dbReference type="ARBA" id="ARBA00023125"/>
    </source>
</evidence>
<name>A0A5S3V6B4_9GAMM</name>
<evidence type="ECO:0000313" key="6">
    <source>
        <dbReference type="EMBL" id="TMO74603.1"/>
    </source>
</evidence>
<dbReference type="Pfam" id="PF00196">
    <property type="entry name" value="GerE"/>
    <property type="match status" value="1"/>
</dbReference>
<feature type="domain" description="HTH luxR-type" evidence="4">
    <location>
        <begin position="177"/>
        <end position="242"/>
    </location>
</feature>
<reference evidence="5" key="3">
    <citation type="submission" date="2019-09" db="EMBL/GenBank/DDBJ databases">
        <title>Co-occurence of chitin degradation, pigmentation and bioactivity in marine Pseudoalteromonas.</title>
        <authorList>
            <person name="Sonnenschein E.C."/>
            <person name="Bech P.K."/>
        </authorList>
    </citation>
    <scope>NUCLEOTIDE SEQUENCE</scope>
    <source>
        <strain evidence="5">S3790</strain>
        <strain evidence="7">S3895</strain>
    </source>
</reference>
<keyword evidence="7" id="KW-1185">Reference proteome</keyword>
<comment type="caution">
    <text evidence="5">The sequence shown here is derived from an EMBL/GenBank/DDBJ whole genome shotgun (WGS) entry which is preliminary data.</text>
</comment>
<dbReference type="InterPro" id="IPR000792">
    <property type="entry name" value="Tscrpt_reg_LuxR_C"/>
</dbReference>
<keyword evidence="2" id="KW-0238">DNA-binding</keyword>
<evidence type="ECO:0000256" key="1">
    <source>
        <dbReference type="ARBA" id="ARBA00023015"/>
    </source>
</evidence>
<organism evidence="5 8">
    <name type="scientific">Pseudoalteromonas aurantia</name>
    <dbReference type="NCBI Taxonomy" id="43654"/>
    <lineage>
        <taxon>Bacteria</taxon>
        <taxon>Pseudomonadati</taxon>
        <taxon>Pseudomonadota</taxon>
        <taxon>Gammaproteobacteria</taxon>
        <taxon>Alteromonadales</taxon>
        <taxon>Pseudoalteromonadaceae</taxon>
        <taxon>Pseudoalteromonas</taxon>
    </lineage>
</organism>
<dbReference type="OrthoDB" id="9774661at2"/>
<dbReference type="SMART" id="SM00421">
    <property type="entry name" value="HTH_LUXR"/>
    <property type="match status" value="1"/>
</dbReference>
<proteinExistence type="predicted"/>
<dbReference type="Proteomes" id="UP000307217">
    <property type="component" value="Unassembled WGS sequence"/>
</dbReference>
<sequence length="248" mass="28010">MDQDIAFMIERWLMQCQRASTKAQLTQILQSIVKQLDMDYYLMCVVSPQQLKSSDMFVIDNYPSDWMSHYLGNDLKKNDPVVLHAQTSVTPIFWQNANIISTTNPHADIKIMQQAADAGLVDGITAPIRGMFGEFGLISIASKQLIELDKYINLNQILLSITPYLYEASNRLKINNSPANKIELTSRESECMEWVIEGKTAWETAQILGISERTTNFHVNNVIEKTSSSNRQQAIAKLLISGLLKPVI</sequence>
<evidence type="ECO:0000313" key="5">
    <source>
        <dbReference type="EMBL" id="TMO67150.1"/>
    </source>
</evidence>
<reference evidence="8" key="2">
    <citation type="submission" date="2019-06" db="EMBL/GenBank/DDBJ databases">
        <title>Co-occurence of chitin degradation, pigmentation and bioactivity in marine Pseudoalteromonas.</title>
        <authorList>
            <person name="Sonnenschein E.C."/>
            <person name="Bech P.K."/>
        </authorList>
    </citation>
    <scope>NUCLEOTIDE SEQUENCE [LARGE SCALE GENOMIC DNA]</scope>
    <source>
        <strain evidence="8">S3790</strain>
        <strain evidence="6">S3895</strain>
    </source>
</reference>
<protein>
    <recommendedName>
        <fullName evidence="4">HTH luxR-type domain-containing protein</fullName>
    </recommendedName>
</protein>
<evidence type="ECO:0000256" key="3">
    <source>
        <dbReference type="ARBA" id="ARBA00023163"/>
    </source>
</evidence>
<dbReference type="AlphaFoldDB" id="A0A5S3V6B4"/>
<keyword evidence="3" id="KW-0804">Transcription</keyword>
<dbReference type="PANTHER" id="PTHR44688">
    <property type="entry name" value="DNA-BINDING TRANSCRIPTIONAL ACTIVATOR DEVR_DOSR"/>
    <property type="match status" value="1"/>
</dbReference>
<dbReference type="SUPFAM" id="SSF46894">
    <property type="entry name" value="C-terminal effector domain of the bipartite response regulators"/>
    <property type="match status" value="1"/>
</dbReference>
<dbReference type="GO" id="GO:0006355">
    <property type="term" value="P:regulation of DNA-templated transcription"/>
    <property type="evidence" value="ECO:0007669"/>
    <property type="project" value="InterPro"/>
</dbReference>
<evidence type="ECO:0000313" key="7">
    <source>
        <dbReference type="Proteomes" id="UP000307164"/>
    </source>
</evidence>
<dbReference type="Gene3D" id="3.30.450.80">
    <property type="entry name" value="Transcription factor LuxR-like, autoinducer-binding domain"/>
    <property type="match status" value="1"/>
</dbReference>
<dbReference type="GO" id="GO:0003677">
    <property type="term" value="F:DNA binding"/>
    <property type="evidence" value="ECO:0007669"/>
    <property type="project" value="UniProtKB-KW"/>
</dbReference>
<dbReference type="InterPro" id="IPR036388">
    <property type="entry name" value="WH-like_DNA-bd_sf"/>
</dbReference>
<accession>A0A5S3V6B4</accession>
<dbReference type="InterPro" id="IPR016032">
    <property type="entry name" value="Sig_transdc_resp-reg_C-effctor"/>
</dbReference>
<dbReference type="EMBL" id="PNBW01000047">
    <property type="protein sequence ID" value="TMO74603.1"/>
    <property type="molecule type" value="Genomic_DNA"/>
</dbReference>
<dbReference type="PANTHER" id="PTHR44688:SF25">
    <property type="entry name" value="HTH LUXR-TYPE DOMAIN-CONTAINING PROTEIN"/>
    <property type="match status" value="1"/>
</dbReference>
<dbReference type="PROSITE" id="PS50043">
    <property type="entry name" value="HTH_LUXR_2"/>
    <property type="match status" value="1"/>
</dbReference>
<dbReference type="SUPFAM" id="SSF75516">
    <property type="entry name" value="Pheromone-binding domain of LuxR-like quorum-sensing transcription factors"/>
    <property type="match status" value="1"/>
</dbReference>
<evidence type="ECO:0000259" key="4">
    <source>
        <dbReference type="PROSITE" id="PS50043"/>
    </source>
</evidence>